<dbReference type="OrthoDB" id="277063at2"/>
<keyword evidence="1" id="KW-0238">DNA-binding</keyword>
<evidence type="ECO:0000313" key="1">
    <source>
        <dbReference type="EMBL" id="QBD75655.1"/>
    </source>
</evidence>
<sequence>MQDDSVDRLRKICLAYPEASEQGEIGDPPFKVRNKIFAMGSSRDGRPAVWCKAPPGAQAVLVQAEPEHYFIPPYVGRYGWIAAWLDREVDWEIVADLIDTSYRMTAPKRLLAQLESR</sequence>
<accession>A0A4P6JKH7</accession>
<organism evidence="1 2">
    <name type="scientific">Ktedonosporobacter rubrisoli</name>
    <dbReference type="NCBI Taxonomy" id="2509675"/>
    <lineage>
        <taxon>Bacteria</taxon>
        <taxon>Bacillati</taxon>
        <taxon>Chloroflexota</taxon>
        <taxon>Ktedonobacteria</taxon>
        <taxon>Ktedonobacterales</taxon>
        <taxon>Ktedonosporobacteraceae</taxon>
        <taxon>Ktedonosporobacter</taxon>
    </lineage>
</organism>
<dbReference type="GO" id="GO:0003677">
    <property type="term" value="F:DNA binding"/>
    <property type="evidence" value="ECO:0007669"/>
    <property type="project" value="UniProtKB-KW"/>
</dbReference>
<dbReference type="Gene3D" id="3.90.1150.30">
    <property type="match status" value="1"/>
</dbReference>
<dbReference type="Proteomes" id="UP000290365">
    <property type="component" value="Chromosome"/>
</dbReference>
<protein>
    <submittedName>
        <fullName evidence="1">MmcQ/YjbR family DNA-binding protein</fullName>
    </submittedName>
</protein>
<reference evidence="1 2" key="1">
    <citation type="submission" date="2019-01" db="EMBL/GenBank/DDBJ databases">
        <title>Ktedonosporobacter rubrisoli SCAWS-G2.</title>
        <authorList>
            <person name="Huang Y."/>
            <person name="Yan B."/>
        </authorList>
    </citation>
    <scope>NUCLEOTIDE SEQUENCE [LARGE SCALE GENOMIC DNA]</scope>
    <source>
        <strain evidence="1 2">SCAWS-G2</strain>
    </source>
</reference>
<dbReference type="EMBL" id="CP035758">
    <property type="protein sequence ID" value="QBD75655.1"/>
    <property type="molecule type" value="Genomic_DNA"/>
</dbReference>
<keyword evidence="2" id="KW-1185">Reference proteome</keyword>
<dbReference type="Pfam" id="PF04237">
    <property type="entry name" value="YjbR"/>
    <property type="match status" value="1"/>
</dbReference>
<dbReference type="InterPro" id="IPR058532">
    <property type="entry name" value="YjbR/MT2646/Rv2570-like"/>
</dbReference>
<dbReference type="SUPFAM" id="SSF142906">
    <property type="entry name" value="YjbR-like"/>
    <property type="match status" value="1"/>
</dbReference>
<proteinExistence type="predicted"/>
<dbReference type="AlphaFoldDB" id="A0A4P6JKH7"/>
<dbReference type="InterPro" id="IPR038056">
    <property type="entry name" value="YjbR-like_sf"/>
</dbReference>
<dbReference type="KEGG" id="kbs:EPA93_06410"/>
<dbReference type="RefSeq" id="WP_129886252.1">
    <property type="nucleotide sequence ID" value="NZ_CP035758.1"/>
</dbReference>
<evidence type="ECO:0000313" key="2">
    <source>
        <dbReference type="Proteomes" id="UP000290365"/>
    </source>
</evidence>
<name>A0A4P6JKH7_KTERU</name>
<gene>
    <name evidence="1" type="ORF">EPA93_06410</name>
</gene>